<protein>
    <submittedName>
        <fullName evidence="1">Uncharacterized protein</fullName>
    </submittedName>
</protein>
<name>A0A7X1Z8E2_9LACT</name>
<sequence>MLNDEIENRRIQEKFYEKDYYNADSNELRNFLNQSRALSLNQTRDLGFPYWEYPKIKERGYCLGRLDFKEWGSKMSLVSYFELSSGYFGRGKFTTYRNRDAKYKPTKGHLDLAETMIGDTFILKLECKEKGNSFIREIWQVDSKVEIEMILQKILNEN</sequence>
<evidence type="ECO:0000313" key="2">
    <source>
        <dbReference type="Proteomes" id="UP000439550"/>
    </source>
</evidence>
<proteinExistence type="predicted"/>
<accession>A0A7X1Z8E2</accession>
<dbReference type="Proteomes" id="UP000439550">
    <property type="component" value="Unassembled WGS sequence"/>
</dbReference>
<organism evidence="1 2">
    <name type="scientific">Lactococcus hircilactis</name>
    <dbReference type="NCBI Taxonomy" id="1494462"/>
    <lineage>
        <taxon>Bacteria</taxon>
        <taxon>Bacillati</taxon>
        <taxon>Bacillota</taxon>
        <taxon>Bacilli</taxon>
        <taxon>Lactobacillales</taxon>
        <taxon>Streptococcaceae</taxon>
        <taxon>Lactococcus</taxon>
    </lineage>
</organism>
<dbReference type="EMBL" id="WITJ01000001">
    <property type="protein sequence ID" value="MQW38370.1"/>
    <property type="molecule type" value="Genomic_DNA"/>
</dbReference>
<evidence type="ECO:0000313" key="1">
    <source>
        <dbReference type="EMBL" id="MQW38370.1"/>
    </source>
</evidence>
<dbReference type="RefSeq" id="WP_153494506.1">
    <property type="nucleotide sequence ID" value="NZ_CBCRWP010000001.1"/>
</dbReference>
<comment type="caution">
    <text evidence="1">The sequence shown here is derived from an EMBL/GenBank/DDBJ whole genome shotgun (WGS) entry which is preliminary data.</text>
</comment>
<dbReference type="OrthoDB" id="2242556at2"/>
<dbReference type="AlphaFoldDB" id="A0A7X1Z8E2"/>
<keyword evidence="2" id="KW-1185">Reference proteome</keyword>
<gene>
    <name evidence="1" type="ORF">GHI93_00195</name>
</gene>
<reference evidence="1 2" key="1">
    <citation type="submission" date="2019-10" db="EMBL/GenBank/DDBJ databases">
        <authorList>
            <person name="Dong K."/>
        </authorList>
    </citation>
    <scope>NUCLEOTIDE SEQUENCE [LARGE SCALE GENOMIC DNA]</scope>
    <source>
        <strain evidence="1 2">DSM 28960</strain>
    </source>
</reference>